<dbReference type="AlphaFoldDB" id="A0A109LAQ4"/>
<gene>
    <name evidence="2" type="ORF">PFL603g_00213</name>
</gene>
<sequence>MTDHTELKQLVDRVLTDRRFCGDENHKTLADGVLALIAENERLTKQWGDRPAYRTPEYESKRDAMWRRAHMVATSKGYDHINMAIAAAPSACVDCMGCGGEWQGEGIANSVCETCKGSRGKALEEERDQLRAEIAGLKTGYEAYERVNAELKAESEALRNALRPLLANWDDLKPGESINVDAARAAMGQGEQS</sequence>
<feature type="coiled-coil region" evidence="1">
    <location>
        <begin position="120"/>
        <end position="161"/>
    </location>
</feature>
<dbReference type="RefSeq" id="WP_060765636.1">
    <property type="nucleotide sequence ID" value="NZ_LCYC01000003.1"/>
</dbReference>
<accession>A0A109LAQ4</accession>
<name>A0A109LAQ4_PSEFL</name>
<reference evidence="2 3" key="1">
    <citation type="submission" date="2015-05" db="EMBL/GenBank/DDBJ databases">
        <title>A genomic and transcriptomic approach to investigate the blue pigment phenotype in Pseudomonas fluorescens.</title>
        <authorList>
            <person name="Andreani N.A."/>
            <person name="Cardazzo B."/>
        </authorList>
    </citation>
    <scope>NUCLEOTIDE SEQUENCE [LARGE SCALE GENOMIC DNA]</scope>
    <source>
        <strain evidence="2 3">Ps_40</strain>
    </source>
</reference>
<dbReference type="EMBL" id="LCYC01000003">
    <property type="protein sequence ID" value="KWV84115.1"/>
    <property type="molecule type" value="Genomic_DNA"/>
</dbReference>
<evidence type="ECO:0000313" key="3">
    <source>
        <dbReference type="Proteomes" id="UP000063434"/>
    </source>
</evidence>
<comment type="caution">
    <text evidence="2">The sequence shown here is derived from an EMBL/GenBank/DDBJ whole genome shotgun (WGS) entry which is preliminary data.</text>
</comment>
<keyword evidence="1" id="KW-0175">Coiled coil</keyword>
<dbReference type="PATRIC" id="fig|294.195.peg.229"/>
<evidence type="ECO:0000313" key="2">
    <source>
        <dbReference type="EMBL" id="KWV84115.1"/>
    </source>
</evidence>
<organism evidence="2 3">
    <name type="scientific">Pseudomonas fluorescens</name>
    <dbReference type="NCBI Taxonomy" id="294"/>
    <lineage>
        <taxon>Bacteria</taxon>
        <taxon>Pseudomonadati</taxon>
        <taxon>Pseudomonadota</taxon>
        <taxon>Gammaproteobacteria</taxon>
        <taxon>Pseudomonadales</taxon>
        <taxon>Pseudomonadaceae</taxon>
        <taxon>Pseudomonas</taxon>
    </lineage>
</organism>
<protein>
    <submittedName>
        <fullName evidence="2">Uncharacterized protein</fullName>
    </submittedName>
</protein>
<evidence type="ECO:0000256" key="1">
    <source>
        <dbReference type="SAM" id="Coils"/>
    </source>
</evidence>
<dbReference type="Proteomes" id="UP000063434">
    <property type="component" value="Unassembled WGS sequence"/>
</dbReference>
<proteinExistence type="predicted"/>